<keyword evidence="3" id="KW-1185">Reference proteome</keyword>
<comment type="caution">
    <text evidence="2">The sequence shown here is derived from an EMBL/GenBank/DDBJ whole genome shotgun (WGS) entry which is preliminary data.</text>
</comment>
<dbReference type="EMBL" id="JABWDY010035193">
    <property type="protein sequence ID" value="KAF5182123.1"/>
    <property type="molecule type" value="Genomic_DNA"/>
</dbReference>
<protein>
    <recommendedName>
        <fullName evidence="1">Reverse transcriptase zinc-binding domain-containing protein</fullName>
    </recommendedName>
</protein>
<sequence length="143" mass="16665">MFSIAVVSMHLKIMMFPHGTIIRFRSVCIPATLEEGEDYCHWEWDRKGAYTVKSMYNCFLELGRDTGDVGVRFSSKLIRNIQIPLKVKMFFWVALHGRTLTMDNLIHRGQDLSPLCQVRGMINETIGRLFLHCSVFINFEKFD</sequence>
<dbReference type="Pfam" id="PF13966">
    <property type="entry name" value="zf-RVT"/>
    <property type="match status" value="1"/>
</dbReference>
<name>A0A7J6VB44_THATH</name>
<proteinExistence type="predicted"/>
<dbReference type="InterPro" id="IPR026960">
    <property type="entry name" value="RVT-Znf"/>
</dbReference>
<reference evidence="2 3" key="1">
    <citation type="submission" date="2020-06" db="EMBL/GenBank/DDBJ databases">
        <title>Transcriptomic and genomic resources for Thalictrum thalictroides and T. hernandezii: Facilitating candidate gene discovery in an emerging model plant lineage.</title>
        <authorList>
            <person name="Arias T."/>
            <person name="Riano-Pachon D.M."/>
            <person name="Di Stilio V.S."/>
        </authorList>
    </citation>
    <scope>NUCLEOTIDE SEQUENCE [LARGE SCALE GENOMIC DNA]</scope>
    <source>
        <strain evidence="3">cv. WT478/WT964</strain>
        <tissue evidence="2">Leaves</tissue>
    </source>
</reference>
<evidence type="ECO:0000313" key="2">
    <source>
        <dbReference type="EMBL" id="KAF5182123.1"/>
    </source>
</evidence>
<accession>A0A7J6VB44</accession>
<evidence type="ECO:0000259" key="1">
    <source>
        <dbReference type="Pfam" id="PF13966"/>
    </source>
</evidence>
<feature type="domain" description="Reverse transcriptase zinc-binding" evidence="1">
    <location>
        <begin position="50"/>
        <end position="135"/>
    </location>
</feature>
<gene>
    <name evidence="2" type="ORF">FRX31_028290</name>
</gene>
<dbReference type="Proteomes" id="UP000554482">
    <property type="component" value="Unassembled WGS sequence"/>
</dbReference>
<dbReference type="AlphaFoldDB" id="A0A7J6VB44"/>
<dbReference type="OrthoDB" id="1717299at2759"/>
<organism evidence="2 3">
    <name type="scientific">Thalictrum thalictroides</name>
    <name type="common">Rue-anemone</name>
    <name type="synonym">Anemone thalictroides</name>
    <dbReference type="NCBI Taxonomy" id="46969"/>
    <lineage>
        <taxon>Eukaryota</taxon>
        <taxon>Viridiplantae</taxon>
        <taxon>Streptophyta</taxon>
        <taxon>Embryophyta</taxon>
        <taxon>Tracheophyta</taxon>
        <taxon>Spermatophyta</taxon>
        <taxon>Magnoliopsida</taxon>
        <taxon>Ranunculales</taxon>
        <taxon>Ranunculaceae</taxon>
        <taxon>Thalictroideae</taxon>
        <taxon>Thalictrum</taxon>
    </lineage>
</organism>
<evidence type="ECO:0000313" key="3">
    <source>
        <dbReference type="Proteomes" id="UP000554482"/>
    </source>
</evidence>